<keyword evidence="6" id="KW-0963">Cytoplasm</keyword>
<evidence type="ECO:0000256" key="12">
    <source>
        <dbReference type="ARBA" id="ARBA00023134"/>
    </source>
</evidence>
<evidence type="ECO:0000313" key="18">
    <source>
        <dbReference type="Proteomes" id="UP000646548"/>
    </source>
</evidence>
<comment type="caution">
    <text evidence="17">The sequence shown here is derived from an EMBL/GenBank/DDBJ whole genome shotgun (WGS) entry which is preliminary data.</text>
</comment>
<keyword evidence="8" id="KW-0547">Nucleotide-binding</keyword>
<evidence type="ECO:0000256" key="7">
    <source>
        <dbReference type="ARBA" id="ARBA00022737"/>
    </source>
</evidence>
<reference evidence="17" key="1">
    <citation type="journal article" name="BMC Genomics">
        <title>Long-read sequencing and de novo genome assembly of marine medaka (Oryzias melastigma).</title>
        <authorList>
            <person name="Liang P."/>
            <person name="Saqib H.S.A."/>
            <person name="Ni X."/>
            <person name="Shen Y."/>
        </authorList>
    </citation>
    <scope>NUCLEOTIDE SEQUENCE</scope>
    <source>
        <strain evidence="17">Bigg-433</strain>
    </source>
</reference>
<dbReference type="GO" id="GO:0005829">
    <property type="term" value="C:cytosol"/>
    <property type="evidence" value="ECO:0007669"/>
    <property type="project" value="UniProtKB-SubCell"/>
</dbReference>
<dbReference type="AlphaFoldDB" id="A0A834C5S3"/>
<proteinExistence type="inferred from homology"/>
<evidence type="ECO:0000256" key="3">
    <source>
        <dbReference type="ARBA" id="ARBA00004514"/>
    </source>
</evidence>
<evidence type="ECO:0000256" key="5">
    <source>
        <dbReference type="ARBA" id="ARBA00008535"/>
    </source>
</evidence>
<evidence type="ECO:0000256" key="8">
    <source>
        <dbReference type="ARBA" id="ARBA00022741"/>
    </source>
</evidence>
<comment type="similarity">
    <text evidence="5">Belongs to the TRAFAC class TrmE-Era-EngA-EngB-Septin-like GTPase superfamily. AIG1/Toc34/Toc159-like paraseptin GTPase family. IAN subfamily.</text>
</comment>
<dbReference type="Pfam" id="PF04548">
    <property type="entry name" value="AIG1"/>
    <property type="match status" value="2"/>
</dbReference>
<comment type="function">
    <text evidence="13">Exerts an anti-apoptotic effect in the immune system and is involved in responses to infections.</text>
</comment>
<dbReference type="PANTHER" id="PTHR10903">
    <property type="entry name" value="GTPASE, IMAP FAMILY MEMBER-RELATED"/>
    <property type="match status" value="1"/>
</dbReference>
<accession>A0A834C5S3</accession>
<name>A0A834C5S3_ORYME</name>
<dbReference type="EMBL" id="WKFB01000510">
    <property type="protein sequence ID" value="KAF6720960.1"/>
    <property type="molecule type" value="Genomic_DNA"/>
</dbReference>
<dbReference type="PANTHER" id="PTHR10903:SF179">
    <property type="entry name" value="GTPASE IMAP FAMILY MEMBER 8"/>
    <property type="match status" value="1"/>
</dbReference>
<dbReference type="InterPro" id="IPR006703">
    <property type="entry name" value="G_AIG1"/>
</dbReference>
<organism evidence="17 18">
    <name type="scientific">Oryzias melastigma</name>
    <name type="common">Marine medaka</name>
    <dbReference type="NCBI Taxonomy" id="30732"/>
    <lineage>
        <taxon>Eukaryota</taxon>
        <taxon>Metazoa</taxon>
        <taxon>Chordata</taxon>
        <taxon>Craniata</taxon>
        <taxon>Vertebrata</taxon>
        <taxon>Euteleostomi</taxon>
        <taxon>Actinopterygii</taxon>
        <taxon>Neopterygii</taxon>
        <taxon>Teleostei</taxon>
        <taxon>Neoteleostei</taxon>
        <taxon>Acanthomorphata</taxon>
        <taxon>Ovalentaria</taxon>
        <taxon>Atherinomorphae</taxon>
        <taxon>Beloniformes</taxon>
        <taxon>Adrianichthyidae</taxon>
        <taxon>Oryziinae</taxon>
        <taxon>Oryzias</taxon>
    </lineage>
</organism>
<dbReference type="Proteomes" id="UP000646548">
    <property type="component" value="Unassembled WGS sequence"/>
</dbReference>
<keyword evidence="7" id="KW-0677">Repeat</keyword>
<evidence type="ECO:0000256" key="6">
    <source>
        <dbReference type="ARBA" id="ARBA00022490"/>
    </source>
</evidence>
<evidence type="ECO:0000256" key="14">
    <source>
        <dbReference type="ARBA" id="ARBA00073539"/>
    </source>
</evidence>
<dbReference type="Gene3D" id="3.40.50.300">
    <property type="entry name" value="P-loop containing nucleotide triphosphate hydrolases"/>
    <property type="match status" value="2"/>
</dbReference>
<keyword evidence="12" id="KW-0342">GTP-binding</keyword>
<dbReference type="GO" id="GO:0005783">
    <property type="term" value="C:endoplasmic reticulum"/>
    <property type="evidence" value="ECO:0007669"/>
    <property type="project" value="UniProtKB-SubCell"/>
</dbReference>
<evidence type="ECO:0000259" key="16">
    <source>
        <dbReference type="PROSITE" id="PS51720"/>
    </source>
</evidence>
<sequence length="432" mass="49252">MSENGNRAFEMEESISRAAAEEKRAVEERAHLRLIGMKRHRALQRDRLRPITNIRIVLLGAKGSGKTSALNTILSRECRRRLGRTAQCQVGEVVKFGRQLTVVDTPGWWMNYFRDESSHFDQREIVLGPSLCPPGPHVFLLTIRVDRAFTETHRRSVQEHVELISERIWSRVILLFTFGDWLGATTTEQYIESEGQPLQWLVDRCSNRYHVLNSRTKGEGFQVRELIGKIEETMSGGSSSWHYEIEMKVLQEVERRMRREAERVRKRTLKKEQQRRRARARLEKLEPLLELRLILVGGRKVGKSSCGNTILTTDSFGTNSRTTSCTEKQGDIAGKRVSVLDTPGCFPVTSDLLTASCAVLLVVNISSSFTDLHREALEKQLEDGGCWRKTMVAVQSWRLAGRHERRAADRGRGRAAAGTRGALWKQISRFGQ</sequence>
<dbReference type="InterPro" id="IPR045058">
    <property type="entry name" value="GIMA/IAN/Toc"/>
</dbReference>
<keyword evidence="9" id="KW-0256">Endoplasmic reticulum</keyword>
<evidence type="ECO:0000256" key="13">
    <source>
        <dbReference type="ARBA" id="ARBA00056809"/>
    </source>
</evidence>
<dbReference type="SUPFAM" id="SSF52540">
    <property type="entry name" value="P-loop containing nucleoside triphosphate hydrolases"/>
    <property type="match status" value="2"/>
</dbReference>
<dbReference type="GO" id="GO:0005525">
    <property type="term" value="F:GTP binding"/>
    <property type="evidence" value="ECO:0007669"/>
    <property type="project" value="UniProtKB-KW"/>
</dbReference>
<dbReference type="FunFam" id="3.40.50.300:FF:000536">
    <property type="entry name" value="GTPase IMAP family member 8"/>
    <property type="match status" value="1"/>
</dbReference>
<feature type="domain" description="AIG1-type G" evidence="16">
    <location>
        <begin position="51"/>
        <end position="252"/>
    </location>
</feature>
<evidence type="ECO:0000256" key="11">
    <source>
        <dbReference type="ARBA" id="ARBA00023128"/>
    </source>
</evidence>
<dbReference type="PROSITE" id="PS51720">
    <property type="entry name" value="G_AIG1"/>
    <property type="match status" value="1"/>
</dbReference>
<evidence type="ECO:0000256" key="4">
    <source>
        <dbReference type="ARBA" id="ARBA00004555"/>
    </source>
</evidence>
<evidence type="ECO:0000256" key="15">
    <source>
        <dbReference type="ARBA" id="ARBA00077278"/>
    </source>
</evidence>
<comment type="subcellular location">
    <subcellularLocation>
        <location evidence="3">Cytoplasm</location>
        <location evidence="3">Cytosol</location>
    </subcellularLocation>
    <subcellularLocation>
        <location evidence="2">Endoplasmic reticulum</location>
    </subcellularLocation>
    <subcellularLocation>
        <location evidence="4">Golgi apparatus</location>
    </subcellularLocation>
    <subcellularLocation>
        <location evidence="1">Mitochondrion</location>
    </subcellularLocation>
</comment>
<keyword evidence="10" id="KW-0333">Golgi apparatus</keyword>
<keyword evidence="11" id="KW-0496">Mitochondrion</keyword>
<protein>
    <recommendedName>
        <fullName evidence="14">GTPase IMAP family member 8</fullName>
    </recommendedName>
    <alternativeName>
        <fullName evidence="15">Immune-associated nucleotide-binding protein 9</fullName>
    </alternativeName>
</protein>
<gene>
    <name evidence="17" type="ORF">FQA47_001144</name>
</gene>
<dbReference type="InterPro" id="IPR027417">
    <property type="entry name" value="P-loop_NTPase"/>
</dbReference>
<dbReference type="GO" id="GO:0005794">
    <property type="term" value="C:Golgi apparatus"/>
    <property type="evidence" value="ECO:0007669"/>
    <property type="project" value="UniProtKB-SubCell"/>
</dbReference>
<evidence type="ECO:0000256" key="2">
    <source>
        <dbReference type="ARBA" id="ARBA00004240"/>
    </source>
</evidence>
<evidence type="ECO:0000256" key="10">
    <source>
        <dbReference type="ARBA" id="ARBA00023034"/>
    </source>
</evidence>
<evidence type="ECO:0000256" key="9">
    <source>
        <dbReference type="ARBA" id="ARBA00022824"/>
    </source>
</evidence>
<evidence type="ECO:0000256" key="1">
    <source>
        <dbReference type="ARBA" id="ARBA00004173"/>
    </source>
</evidence>
<evidence type="ECO:0000313" key="17">
    <source>
        <dbReference type="EMBL" id="KAF6720960.1"/>
    </source>
</evidence>
<dbReference type="GO" id="GO:0005739">
    <property type="term" value="C:mitochondrion"/>
    <property type="evidence" value="ECO:0007669"/>
    <property type="project" value="UniProtKB-SubCell"/>
</dbReference>